<keyword evidence="8" id="KW-0489">Methyltransferase</keyword>
<feature type="domain" description="Histidine kinase" evidence="5">
    <location>
        <begin position="850"/>
        <end position="1057"/>
    </location>
</feature>
<comment type="caution">
    <text evidence="8">The sequence shown here is derived from an EMBL/GenBank/DDBJ whole genome shotgun (WGS) entry which is preliminary data.</text>
</comment>
<dbReference type="InterPro" id="IPR003594">
    <property type="entry name" value="HATPase_dom"/>
</dbReference>
<dbReference type="CDD" id="cd00075">
    <property type="entry name" value="HATPase"/>
    <property type="match status" value="1"/>
</dbReference>
<dbReference type="EC" id="2.7.13.3" evidence="2"/>
<dbReference type="AlphaFoldDB" id="A0A7X0J7P0"/>
<dbReference type="Pfam" id="PF01339">
    <property type="entry name" value="CheB_methylest"/>
    <property type="match status" value="1"/>
</dbReference>
<dbReference type="GO" id="GO:0000156">
    <property type="term" value="F:phosphorelay response regulator activity"/>
    <property type="evidence" value="ECO:0007669"/>
    <property type="project" value="InterPro"/>
</dbReference>
<dbReference type="CDD" id="cd16434">
    <property type="entry name" value="CheB-CheR_fusion"/>
    <property type="match status" value="1"/>
</dbReference>
<dbReference type="PROSITE" id="PS50122">
    <property type="entry name" value="CHEB"/>
    <property type="match status" value="1"/>
</dbReference>
<dbReference type="GO" id="GO:0006935">
    <property type="term" value="P:chemotaxis"/>
    <property type="evidence" value="ECO:0007669"/>
    <property type="project" value="UniProtKB-UniRule"/>
</dbReference>
<dbReference type="Pfam" id="PF13596">
    <property type="entry name" value="PAS_10"/>
    <property type="match status" value="1"/>
</dbReference>
<feature type="domain" description="CheB-type methylesterase" evidence="6">
    <location>
        <begin position="3"/>
        <end position="191"/>
    </location>
</feature>
<evidence type="ECO:0000259" key="5">
    <source>
        <dbReference type="PROSITE" id="PS50109"/>
    </source>
</evidence>
<dbReference type="PROSITE" id="PS50109">
    <property type="entry name" value="HIS_KIN"/>
    <property type="match status" value="1"/>
</dbReference>
<evidence type="ECO:0000259" key="6">
    <source>
        <dbReference type="PROSITE" id="PS50122"/>
    </source>
</evidence>
<dbReference type="Gene3D" id="3.40.50.180">
    <property type="entry name" value="Methylesterase CheB, C-terminal domain"/>
    <property type="match status" value="1"/>
</dbReference>
<evidence type="ECO:0000256" key="2">
    <source>
        <dbReference type="ARBA" id="ARBA00012438"/>
    </source>
</evidence>
<dbReference type="GO" id="GO:0005737">
    <property type="term" value="C:cytoplasm"/>
    <property type="evidence" value="ECO:0007669"/>
    <property type="project" value="InterPro"/>
</dbReference>
<keyword evidence="4" id="KW-0175">Coiled coil</keyword>
<dbReference type="InterPro" id="IPR036890">
    <property type="entry name" value="HATPase_C_sf"/>
</dbReference>
<dbReference type="Gene3D" id="3.30.450.20">
    <property type="entry name" value="PAS domain"/>
    <property type="match status" value="1"/>
</dbReference>
<dbReference type="SUPFAM" id="SSF47757">
    <property type="entry name" value="Chemotaxis receptor methyltransferase CheR, N-terminal domain"/>
    <property type="match status" value="1"/>
</dbReference>
<dbReference type="Gene3D" id="1.10.287.130">
    <property type="match status" value="1"/>
</dbReference>
<dbReference type="InterPro" id="IPR000673">
    <property type="entry name" value="Sig_transdc_resp-reg_Me-estase"/>
</dbReference>
<feature type="active site" evidence="3">
    <location>
        <position position="133"/>
    </location>
</feature>
<dbReference type="InterPro" id="IPR022641">
    <property type="entry name" value="CheR_N"/>
</dbReference>
<dbReference type="GO" id="GO:0032259">
    <property type="term" value="P:methylation"/>
    <property type="evidence" value="ECO:0007669"/>
    <property type="project" value="UniProtKB-KW"/>
</dbReference>
<evidence type="ECO:0000313" key="9">
    <source>
        <dbReference type="Proteomes" id="UP000521017"/>
    </source>
</evidence>
<dbReference type="PRINTS" id="PR00996">
    <property type="entry name" value="CHERMTFRASE"/>
</dbReference>
<dbReference type="InterPro" id="IPR029063">
    <property type="entry name" value="SAM-dependent_MTases_sf"/>
</dbReference>
<dbReference type="InterPro" id="IPR003661">
    <property type="entry name" value="HisK_dim/P_dom"/>
</dbReference>
<feature type="active site" evidence="3">
    <location>
        <position position="41"/>
    </location>
</feature>
<evidence type="ECO:0000256" key="1">
    <source>
        <dbReference type="ARBA" id="ARBA00000085"/>
    </source>
</evidence>
<feature type="active site" evidence="3">
    <location>
        <position position="15"/>
    </location>
</feature>
<dbReference type="GO" id="GO:0008984">
    <property type="term" value="F:protein-glutamate methylesterase activity"/>
    <property type="evidence" value="ECO:0007669"/>
    <property type="project" value="InterPro"/>
</dbReference>
<keyword evidence="3 8" id="KW-0378">Hydrolase</keyword>
<dbReference type="GO" id="GO:0008757">
    <property type="term" value="F:S-adenosylmethionine-dependent methyltransferase activity"/>
    <property type="evidence" value="ECO:0007669"/>
    <property type="project" value="InterPro"/>
</dbReference>
<name>A0A7X0J7P0_9SPHI</name>
<keyword evidence="3" id="KW-0145">Chemotaxis</keyword>
<sequence>MPTIEPDHIIAIGASAGGMEEINAFFDHTPLDGVSYIIIQHLSPDFKSRMVELLARHSKLVVKEAENGAKVKRNQVYLIPSNKFMTIQDNKLFLTDKLKKAGPHLTINTFFNSLAVNSGKKSIAIVLSGLGSDGTEGIKAIKKAGGMVIARNPETSEFNSMPSHAVATGIVDFILEPELMPGAIEDYVKYEAGLLVNDPGDQKNLIAIINLIKENSPLDFSDYKQATILRRTKRRAAYHNFTSLSNYMDFLKTTPEEVTALAKEFLISVTSFFRDKEAFDFIQSNVLPEILKKLAPREELKLWVAGCATGEEVYSLAILIAEQLTGKFKDTVVKIFATDIDNAALVLAAKGIYSSVIEKDVSPRRIERYFLKEGQNYRIKPEIRKMAVFAQHDLVKNPPYCNMHLISCRNLLIYMTPTLQKKIFNMLLFGLKMEGYLFLGSSENPMPIIEKLEVTNKKWKIYRNLETKRAISFDAFSLPNLLDLKHMSSSSAREPIGKNMTNVIAETMNDRLAEVLNFMAVCIDENDSVIKSYGDTTKYLLQKHFTSNLAELLPKPLLVAFNTLSKTVSKTNESTTVYGIKIKRGQSTVKVSLSVTPLVVKKGEQRLLMVVISDANPVGPGSEEDYVYDEKTYLNQYTLNLEAELKELKDKLHSAYEKLDSSAENLQSFNEELISANEEMQSTNEEMQSVNEELHTINSDYQLKNKELLDVNDDLNNYFRSNINGQLFIDNNLLLMKFSPGTVKQINLRDSDIGRPISNISTNIKFETIIEDIKQVIDRGSVITKEIETNNGKWYQIMTMPYIQQTDHKSKGAIVTFNDITELKKTQLELDKKNESLLRINADLDNFANTASHDLLAPLGSLEMSIGVMNRKVTDPELNKFLIIINSSVKKFRELISDISTIAKLESDMMEMVDLEEIIKNVEWSLDLNIKLSGAVITKNLGVKQVFFSKKNLRSILFNLISNGIKFQSDKHPVIHIHTSMEENDIILTVEDNGRGMPAEGLNRIFDMYGRLHQDIDGRGIGLYLAKKIVNAAGGSINVESKPDKGSKFIIHFKCKKEDHLRSVT</sequence>
<dbReference type="Proteomes" id="UP000521017">
    <property type="component" value="Unassembled WGS sequence"/>
</dbReference>
<dbReference type="InterPro" id="IPR036097">
    <property type="entry name" value="HisK_dim/P_sf"/>
</dbReference>
<comment type="catalytic activity">
    <reaction evidence="1">
        <text>ATP + protein L-histidine = ADP + protein N-phospho-L-histidine.</text>
        <dbReference type="EC" id="2.7.13.3"/>
    </reaction>
</comment>
<dbReference type="SMART" id="SM00387">
    <property type="entry name" value="HATPase_c"/>
    <property type="match status" value="1"/>
</dbReference>
<dbReference type="SUPFAM" id="SSF52738">
    <property type="entry name" value="Methylesterase CheB, C-terminal domain"/>
    <property type="match status" value="1"/>
</dbReference>
<evidence type="ECO:0000313" key="8">
    <source>
        <dbReference type="EMBL" id="MBB6502619.1"/>
    </source>
</evidence>
<dbReference type="InterPro" id="IPR022642">
    <property type="entry name" value="CheR_C"/>
</dbReference>
<dbReference type="Pfam" id="PF03705">
    <property type="entry name" value="CheR_N"/>
    <property type="match status" value="1"/>
</dbReference>
<protein>
    <recommendedName>
        <fullName evidence="2">histidine kinase</fullName>
        <ecNumber evidence="2">2.7.13.3</ecNumber>
    </recommendedName>
</protein>
<dbReference type="PROSITE" id="PS50123">
    <property type="entry name" value="CHER"/>
    <property type="match status" value="1"/>
</dbReference>
<dbReference type="InterPro" id="IPR050903">
    <property type="entry name" value="Bact_Chemotaxis_MeTrfase"/>
</dbReference>
<dbReference type="Gene3D" id="3.30.565.10">
    <property type="entry name" value="Histidine kinase-like ATPase, C-terminal domain"/>
    <property type="match status" value="1"/>
</dbReference>
<organism evidence="8 9">
    <name type="scientific">Pedobacter cryoconitis</name>
    <dbReference type="NCBI Taxonomy" id="188932"/>
    <lineage>
        <taxon>Bacteria</taxon>
        <taxon>Pseudomonadati</taxon>
        <taxon>Bacteroidota</taxon>
        <taxon>Sphingobacteriia</taxon>
        <taxon>Sphingobacteriales</taxon>
        <taxon>Sphingobacteriaceae</taxon>
        <taxon>Pedobacter</taxon>
    </lineage>
</organism>
<dbReference type="SUPFAM" id="SSF47384">
    <property type="entry name" value="Homodimeric domain of signal transducing histidine kinase"/>
    <property type="match status" value="1"/>
</dbReference>
<dbReference type="InterPro" id="IPR005467">
    <property type="entry name" value="His_kinase_dom"/>
</dbReference>
<dbReference type="Pfam" id="PF01739">
    <property type="entry name" value="CheR"/>
    <property type="match status" value="1"/>
</dbReference>
<dbReference type="CDD" id="cd00082">
    <property type="entry name" value="HisKA"/>
    <property type="match status" value="1"/>
</dbReference>
<dbReference type="RefSeq" id="WP_184628863.1">
    <property type="nucleotide sequence ID" value="NZ_JACHCC010000014.1"/>
</dbReference>
<reference evidence="8 9" key="1">
    <citation type="submission" date="2020-08" db="EMBL/GenBank/DDBJ databases">
        <title>Genomic Encyclopedia of Type Strains, Phase IV (KMG-V): Genome sequencing to study the core and pangenomes of soil and plant-associated prokaryotes.</title>
        <authorList>
            <person name="Whitman W."/>
        </authorList>
    </citation>
    <scope>NUCLEOTIDE SEQUENCE [LARGE SCALE GENOMIC DNA]</scope>
    <source>
        <strain evidence="8 9">M2T3</strain>
    </source>
</reference>
<dbReference type="SMART" id="SM00388">
    <property type="entry name" value="HisKA"/>
    <property type="match status" value="1"/>
</dbReference>
<proteinExistence type="predicted"/>
<feature type="domain" description="CheR-type methyltransferase" evidence="7">
    <location>
        <begin position="208"/>
        <end position="443"/>
    </location>
</feature>
<feature type="coiled-coil region" evidence="4">
    <location>
        <begin position="638"/>
        <end position="700"/>
    </location>
</feature>
<dbReference type="SUPFAM" id="SSF55874">
    <property type="entry name" value="ATPase domain of HSP90 chaperone/DNA topoisomerase II/histidine kinase"/>
    <property type="match status" value="1"/>
</dbReference>
<dbReference type="SMART" id="SM00138">
    <property type="entry name" value="MeTrc"/>
    <property type="match status" value="1"/>
</dbReference>
<dbReference type="GO" id="GO:0000155">
    <property type="term" value="F:phosphorelay sensor kinase activity"/>
    <property type="evidence" value="ECO:0007669"/>
    <property type="project" value="InterPro"/>
</dbReference>
<dbReference type="SUPFAM" id="SSF53335">
    <property type="entry name" value="S-adenosyl-L-methionine-dependent methyltransferases"/>
    <property type="match status" value="1"/>
</dbReference>
<evidence type="ECO:0000256" key="3">
    <source>
        <dbReference type="PROSITE-ProRule" id="PRU00050"/>
    </source>
</evidence>
<gene>
    <name evidence="8" type="ORF">HDF25_004802</name>
</gene>
<dbReference type="PANTHER" id="PTHR24422">
    <property type="entry name" value="CHEMOTAXIS PROTEIN METHYLTRANSFERASE"/>
    <property type="match status" value="1"/>
</dbReference>
<dbReference type="InterPro" id="IPR000780">
    <property type="entry name" value="CheR_MeTrfase"/>
</dbReference>
<keyword evidence="8" id="KW-0808">Transferase</keyword>
<evidence type="ECO:0000259" key="7">
    <source>
        <dbReference type="PROSITE" id="PS50123"/>
    </source>
</evidence>
<dbReference type="EMBL" id="JACHCC010000014">
    <property type="protein sequence ID" value="MBB6502619.1"/>
    <property type="molecule type" value="Genomic_DNA"/>
</dbReference>
<dbReference type="Pfam" id="PF02518">
    <property type="entry name" value="HATPase_c"/>
    <property type="match status" value="1"/>
</dbReference>
<evidence type="ECO:0000256" key="4">
    <source>
        <dbReference type="SAM" id="Coils"/>
    </source>
</evidence>
<accession>A0A7X0J7P0</accession>
<dbReference type="InterPro" id="IPR035909">
    <property type="entry name" value="CheB_C"/>
</dbReference>
<dbReference type="Gene3D" id="3.40.50.150">
    <property type="entry name" value="Vaccinia Virus protein VP39"/>
    <property type="match status" value="1"/>
</dbReference>